<sequence>MSRTGPWHPCRLDKTTSASESTNDYDFSQLKARPWIFPSGWSRCLRDGRRITTTYPAPRKAPSPNFISAPPPSAYPPARSAQQLQMYGATADAGSQRELGTVQGRVVCPTQCPATIKDWLLVSPRHVDIVLMPQRADKNKNQPDSRFAWGLLAGKVRGPIVSSDPMSEGQKAANPDVDSKRTEKLGKNANLIEC</sequence>
<evidence type="ECO:0000313" key="2">
    <source>
        <dbReference type="EMBL" id="KAK0634495.1"/>
    </source>
</evidence>
<proteinExistence type="predicted"/>
<dbReference type="AlphaFoldDB" id="A0AA39XIW7"/>
<name>A0AA39XIW7_9PEZI</name>
<feature type="region of interest" description="Disordered" evidence="1">
    <location>
        <begin position="1"/>
        <end position="23"/>
    </location>
</feature>
<feature type="compositionally biased region" description="Basic and acidic residues" evidence="1">
    <location>
        <begin position="177"/>
        <end position="186"/>
    </location>
</feature>
<evidence type="ECO:0000256" key="1">
    <source>
        <dbReference type="SAM" id="MobiDB-lite"/>
    </source>
</evidence>
<dbReference type="Proteomes" id="UP001174934">
    <property type="component" value="Unassembled WGS sequence"/>
</dbReference>
<organism evidence="2 3">
    <name type="scientific">Bombardia bombarda</name>
    <dbReference type="NCBI Taxonomy" id="252184"/>
    <lineage>
        <taxon>Eukaryota</taxon>
        <taxon>Fungi</taxon>
        <taxon>Dikarya</taxon>
        <taxon>Ascomycota</taxon>
        <taxon>Pezizomycotina</taxon>
        <taxon>Sordariomycetes</taxon>
        <taxon>Sordariomycetidae</taxon>
        <taxon>Sordariales</taxon>
        <taxon>Lasiosphaeriaceae</taxon>
        <taxon>Bombardia</taxon>
    </lineage>
</organism>
<reference evidence="2" key="1">
    <citation type="submission" date="2023-06" db="EMBL/GenBank/DDBJ databases">
        <title>Genome-scale phylogeny and comparative genomics of the fungal order Sordariales.</title>
        <authorList>
            <consortium name="Lawrence Berkeley National Laboratory"/>
            <person name="Hensen N."/>
            <person name="Bonometti L."/>
            <person name="Westerberg I."/>
            <person name="Brannstrom I.O."/>
            <person name="Guillou S."/>
            <person name="Cros-Aarteil S."/>
            <person name="Calhoun S."/>
            <person name="Haridas S."/>
            <person name="Kuo A."/>
            <person name="Mondo S."/>
            <person name="Pangilinan J."/>
            <person name="Riley R."/>
            <person name="LaButti K."/>
            <person name="Andreopoulos B."/>
            <person name="Lipzen A."/>
            <person name="Chen C."/>
            <person name="Yanf M."/>
            <person name="Daum C."/>
            <person name="Ng V."/>
            <person name="Clum A."/>
            <person name="Steindorff A."/>
            <person name="Ohm R."/>
            <person name="Martin F."/>
            <person name="Silar P."/>
            <person name="Natvig D."/>
            <person name="Lalanne C."/>
            <person name="Gautier V."/>
            <person name="Ament-velasquez S.L."/>
            <person name="Kruys A."/>
            <person name="Hutchinson M.I."/>
            <person name="Powell A.J."/>
            <person name="Barry K."/>
            <person name="Miller A.N."/>
            <person name="Grigoriev I.V."/>
            <person name="Debuchy R."/>
            <person name="Gladieux P."/>
            <person name="Thoren M.H."/>
            <person name="Johannesson H."/>
        </authorList>
    </citation>
    <scope>NUCLEOTIDE SEQUENCE</scope>
    <source>
        <strain evidence="2">SMH3391-2</strain>
    </source>
</reference>
<evidence type="ECO:0000313" key="3">
    <source>
        <dbReference type="Proteomes" id="UP001174934"/>
    </source>
</evidence>
<feature type="region of interest" description="Disordered" evidence="1">
    <location>
        <begin position="160"/>
        <end position="188"/>
    </location>
</feature>
<protein>
    <submittedName>
        <fullName evidence="2">Uncharacterized protein</fullName>
    </submittedName>
</protein>
<comment type="caution">
    <text evidence="2">The sequence shown here is derived from an EMBL/GenBank/DDBJ whole genome shotgun (WGS) entry which is preliminary data.</text>
</comment>
<dbReference type="EMBL" id="JAULSR010000001">
    <property type="protein sequence ID" value="KAK0634495.1"/>
    <property type="molecule type" value="Genomic_DNA"/>
</dbReference>
<keyword evidence="3" id="KW-1185">Reference proteome</keyword>
<gene>
    <name evidence="2" type="ORF">B0T17DRAFT_502148</name>
</gene>
<accession>A0AA39XIW7</accession>